<evidence type="ECO:0000256" key="1">
    <source>
        <dbReference type="SAM" id="MobiDB-lite"/>
    </source>
</evidence>
<proteinExistence type="predicted"/>
<dbReference type="EMBL" id="CADIKI010000027">
    <property type="protein sequence ID" value="CAB3808764.1"/>
    <property type="molecule type" value="Genomic_DNA"/>
</dbReference>
<accession>A0A6J5GXB4</accession>
<organism evidence="2 3">
    <name type="scientific">Paraburkholderia fynbosensis</name>
    <dbReference type="NCBI Taxonomy" id="1200993"/>
    <lineage>
        <taxon>Bacteria</taxon>
        <taxon>Pseudomonadati</taxon>
        <taxon>Pseudomonadota</taxon>
        <taxon>Betaproteobacteria</taxon>
        <taxon>Burkholderiales</taxon>
        <taxon>Burkholderiaceae</taxon>
        <taxon>Paraburkholderia</taxon>
    </lineage>
</organism>
<evidence type="ECO:0000313" key="3">
    <source>
        <dbReference type="Proteomes" id="UP000494252"/>
    </source>
</evidence>
<name>A0A6J5GXB4_9BURK</name>
<dbReference type="Proteomes" id="UP000494252">
    <property type="component" value="Unassembled WGS sequence"/>
</dbReference>
<protein>
    <submittedName>
        <fullName evidence="2">Uncharacterized protein</fullName>
    </submittedName>
</protein>
<feature type="compositionally biased region" description="Basic and acidic residues" evidence="1">
    <location>
        <begin position="242"/>
        <end position="267"/>
    </location>
</feature>
<reference evidence="2 3" key="1">
    <citation type="submission" date="2020-04" db="EMBL/GenBank/DDBJ databases">
        <authorList>
            <person name="De Canck E."/>
        </authorList>
    </citation>
    <scope>NUCLEOTIDE SEQUENCE [LARGE SCALE GENOMIC DNA]</scope>
    <source>
        <strain evidence="2 3">LMG 27177</strain>
    </source>
</reference>
<sequence length="282" mass="30208">MSLSPANLRLVRGAGGILRRSADHFAHASETYAVMLEQILAWSGQMQKPRAGAHGVAFRETIGAEPVGLALPREGNGVQSMLTSTSFAASYAGVIAFLAVLSEASFEGGRPACVKAVCRDALPDRLWPLCQLADPCSRSAVRYRRLLALLLLTVVCTATRWAPSRGYYRSTTPPTICPDGGGTSHLKRTSQHPVRIVRKRGAVSTAQCRRMSGEGAPCPSVASGEAETAVGSAGKIRSFKGRSLEEELREGRARLGRFRHSDERSSRDSGASPGRVPCCRMN</sequence>
<gene>
    <name evidence="2" type="ORF">LMG27177_06637</name>
</gene>
<evidence type="ECO:0000313" key="2">
    <source>
        <dbReference type="EMBL" id="CAB3808764.1"/>
    </source>
</evidence>
<keyword evidence="3" id="KW-1185">Reference proteome</keyword>
<feature type="region of interest" description="Disordered" evidence="1">
    <location>
        <begin position="240"/>
        <end position="282"/>
    </location>
</feature>
<dbReference type="AlphaFoldDB" id="A0A6J5GXB4"/>